<reference evidence="2" key="1">
    <citation type="submission" date="2012-08" db="EMBL/GenBank/DDBJ databases">
        <title>The Genome Sequence of Wuchereria bancrofti.</title>
        <authorList>
            <person name="Nutman T.B."/>
            <person name="Fink D.L."/>
            <person name="Russ C."/>
            <person name="Young S."/>
            <person name="Zeng Q."/>
            <person name="Koehrsen M."/>
            <person name="Alvarado L."/>
            <person name="Berlin A."/>
            <person name="Chapman S.B."/>
            <person name="Chen Z."/>
            <person name="Freedman E."/>
            <person name="Gellesch M."/>
            <person name="Goldberg J."/>
            <person name="Griggs A."/>
            <person name="Gujja S."/>
            <person name="Heilman E.R."/>
            <person name="Heiman D."/>
            <person name="Hepburn T."/>
            <person name="Howarth C."/>
            <person name="Jen D."/>
            <person name="Larson L."/>
            <person name="Lewis B."/>
            <person name="Mehta T."/>
            <person name="Park D."/>
            <person name="Pearson M."/>
            <person name="Roberts A."/>
            <person name="Saif S."/>
            <person name="Shea T."/>
            <person name="Shenoy N."/>
            <person name="Sisk P."/>
            <person name="Stolte C."/>
            <person name="Sykes S."/>
            <person name="Walk T."/>
            <person name="White J."/>
            <person name="Yandava C."/>
            <person name="Haas B."/>
            <person name="Henn M.R."/>
            <person name="Nusbaum C."/>
            <person name="Birren B."/>
        </authorList>
    </citation>
    <scope>NUCLEOTIDE SEQUENCE [LARGE SCALE GENOMIC DNA]</scope>
    <source>
        <strain evidence="2">NA</strain>
    </source>
</reference>
<evidence type="ECO:0008006" key="3">
    <source>
        <dbReference type="Google" id="ProtNLM"/>
    </source>
</evidence>
<name>J9DNT5_WUCBA</name>
<feature type="non-terminal residue" evidence="1">
    <location>
        <position position="1"/>
    </location>
</feature>
<proteinExistence type="predicted"/>
<dbReference type="InterPro" id="IPR000884">
    <property type="entry name" value="TSP1_rpt"/>
</dbReference>
<comment type="caution">
    <text evidence="1">The sequence shown here is derived from an EMBL/GenBank/DDBJ whole genome shotgun (WGS) entry which is preliminary data.</text>
</comment>
<sequence>WYEGEWEPCSVTCGESGTQYRVVYCHQVFLDGKRITIDDSNCSMERPSVQRSCNRWFMKKKLQISCYI</sequence>
<dbReference type="Gene3D" id="2.20.100.10">
    <property type="entry name" value="Thrombospondin type-1 (TSP1) repeat"/>
    <property type="match status" value="1"/>
</dbReference>
<dbReference type="EMBL" id="ADBV01019001">
    <property type="protein sequence ID" value="EJW71293.1"/>
    <property type="molecule type" value="Genomic_DNA"/>
</dbReference>
<dbReference type="SUPFAM" id="SSF82895">
    <property type="entry name" value="TSP-1 type 1 repeat"/>
    <property type="match status" value="1"/>
</dbReference>
<accession>J9DNT5</accession>
<protein>
    <recommendedName>
        <fullName evidence="3">ADAMTS cysteine-rich domain-containing protein</fullName>
    </recommendedName>
</protein>
<evidence type="ECO:0000313" key="2">
    <source>
        <dbReference type="Proteomes" id="UP000004810"/>
    </source>
</evidence>
<dbReference type="AlphaFoldDB" id="J9DNT5"/>
<dbReference type="InterPro" id="IPR036383">
    <property type="entry name" value="TSP1_rpt_sf"/>
</dbReference>
<dbReference type="PROSITE" id="PS50092">
    <property type="entry name" value="TSP1"/>
    <property type="match status" value="1"/>
</dbReference>
<dbReference type="Pfam" id="PF19030">
    <property type="entry name" value="TSP1_ADAMTS"/>
    <property type="match status" value="1"/>
</dbReference>
<dbReference type="Proteomes" id="UP000004810">
    <property type="component" value="Unassembled WGS sequence"/>
</dbReference>
<evidence type="ECO:0000313" key="1">
    <source>
        <dbReference type="EMBL" id="EJW71293.1"/>
    </source>
</evidence>
<organism evidence="1 2">
    <name type="scientific">Wuchereria bancrofti</name>
    <dbReference type="NCBI Taxonomy" id="6293"/>
    <lineage>
        <taxon>Eukaryota</taxon>
        <taxon>Metazoa</taxon>
        <taxon>Ecdysozoa</taxon>
        <taxon>Nematoda</taxon>
        <taxon>Chromadorea</taxon>
        <taxon>Rhabditida</taxon>
        <taxon>Spirurina</taxon>
        <taxon>Spiruromorpha</taxon>
        <taxon>Filarioidea</taxon>
        <taxon>Onchocercidae</taxon>
        <taxon>Wuchereria</taxon>
    </lineage>
</organism>
<gene>
    <name evidence="1" type="ORF">WUBG_17801</name>
</gene>